<sequence>MRKLSLIAASSAAALAAVLIPGASTALAGTSVAGTACQYYTDFDFVGNVLSIYDSKTCNGVSQPAYAVIEKVGANGTVIPVAYGLGIVRYTCQGSTVNTYRFAGELNPQVILTPGALPCG</sequence>
<feature type="signal peptide" evidence="1">
    <location>
        <begin position="1"/>
        <end position="28"/>
    </location>
</feature>
<dbReference type="RefSeq" id="WP_386427028.1">
    <property type="nucleotide sequence ID" value="NZ_JBHSBB010000007.1"/>
</dbReference>
<dbReference type="EMBL" id="JBHSBB010000007">
    <property type="protein sequence ID" value="MFC4031131.1"/>
    <property type="molecule type" value="Genomic_DNA"/>
</dbReference>
<protein>
    <recommendedName>
        <fullName evidence="4">Secreted protein</fullName>
    </recommendedName>
</protein>
<evidence type="ECO:0000313" key="2">
    <source>
        <dbReference type="EMBL" id="MFC4031131.1"/>
    </source>
</evidence>
<accession>A0ABV8HHT7</accession>
<keyword evidence="1" id="KW-0732">Signal</keyword>
<evidence type="ECO:0000256" key="1">
    <source>
        <dbReference type="SAM" id="SignalP"/>
    </source>
</evidence>
<proteinExistence type="predicted"/>
<reference evidence="3" key="1">
    <citation type="journal article" date="2019" name="Int. J. Syst. Evol. Microbiol.">
        <title>The Global Catalogue of Microorganisms (GCM) 10K type strain sequencing project: providing services to taxonomists for standard genome sequencing and annotation.</title>
        <authorList>
            <consortium name="The Broad Institute Genomics Platform"/>
            <consortium name="The Broad Institute Genome Sequencing Center for Infectious Disease"/>
            <person name="Wu L."/>
            <person name="Ma J."/>
        </authorList>
    </citation>
    <scope>NUCLEOTIDE SEQUENCE [LARGE SCALE GENOMIC DNA]</scope>
    <source>
        <strain evidence="3">CGMCC 4.7237</strain>
    </source>
</reference>
<name>A0ABV8HHT7_9ACTN</name>
<organism evidence="2 3">
    <name type="scientific">Streptomyces polygonati</name>
    <dbReference type="NCBI Taxonomy" id="1617087"/>
    <lineage>
        <taxon>Bacteria</taxon>
        <taxon>Bacillati</taxon>
        <taxon>Actinomycetota</taxon>
        <taxon>Actinomycetes</taxon>
        <taxon>Kitasatosporales</taxon>
        <taxon>Streptomycetaceae</taxon>
        <taxon>Streptomyces</taxon>
    </lineage>
</organism>
<feature type="chain" id="PRO_5045573571" description="Secreted protein" evidence="1">
    <location>
        <begin position="29"/>
        <end position="120"/>
    </location>
</feature>
<evidence type="ECO:0008006" key="4">
    <source>
        <dbReference type="Google" id="ProtNLM"/>
    </source>
</evidence>
<evidence type="ECO:0000313" key="3">
    <source>
        <dbReference type="Proteomes" id="UP001595765"/>
    </source>
</evidence>
<gene>
    <name evidence="2" type="ORF">ACFO3J_06555</name>
</gene>
<dbReference type="Proteomes" id="UP001595765">
    <property type="component" value="Unassembled WGS sequence"/>
</dbReference>
<keyword evidence="3" id="KW-1185">Reference proteome</keyword>
<comment type="caution">
    <text evidence="2">The sequence shown here is derived from an EMBL/GenBank/DDBJ whole genome shotgun (WGS) entry which is preliminary data.</text>
</comment>